<protein>
    <submittedName>
        <fullName evidence="2">Uncharacterized protein</fullName>
    </submittedName>
</protein>
<evidence type="ECO:0000313" key="3">
    <source>
        <dbReference type="Proteomes" id="UP000464468"/>
    </source>
</evidence>
<organism evidence="2 3">
    <name type="scientific">Sphingomonas changnyeongensis</name>
    <dbReference type="NCBI Taxonomy" id="2698679"/>
    <lineage>
        <taxon>Bacteria</taxon>
        <taxon>Pseudomonadati</taxon>
        <taxon>Pseudomonadota</taxon>
        <taxon>Alphaproteobacteria</taxon>
        <taxon>Sphingomonadales</taxon>
        <taxon>Sphingomonadaceae</taxon>
        <taxon>Sphingomonas</taxon>
    </lineage>
</organism>
<dbReference type="AlphaFoldDB" id="A0A7Z2S9B8"/>
<dbReference type="KEGG" id="schy:GVO57_06950"/>
<reference evidence="2 3" key="1">
    <citation type="submission" date="2020-01" db="EMBL/GenBank/DDBJ databases">
        <title>Sphingomonas sp. C33 whole genome sequece.</title>
        <authorList>
            <person name="Park C."/>
        </authorList>
    </citation>
    <scope>NUCLEOTIDE SEQUENCE [LARGE SCALE GENOMIC DNA]</scope>
    <source>
        <strain evidence="2 3">C33</strain>
    </source>
</reference>
<accession>A0A7Z2S9B8</accession>
<sequence length="81" mass="8607">MTDERLLIAIGRLDRALARVEAAAARAAAAPADDDGQENGGQPAEARRADTDLAALRLRHERLRAHAEDAVAALDRLIGRG</sequence>
<dbReference type="Proteomes" id="UP000464468">
    <property type="component" value="Chromosome"/>
</dbReference>
<name>A0A7Z2S9B8_9SPHN</name>
<proteinExistence type="predicted"/>
<keyword evidence="3" id="KW-1185">Reference proteome</keyword>
<evidence type="ECO:0000313" key="2">
    <source>
        <dbReference type="EMBL" id="QHL90614.1"/>
    </source>
</evidence>
<evidence type="ECO:0000256" key="1">
    <source>
        <dbReference type="SAM" id="MobiDB-lite"/>
    </source>
</evidence>
<feature type="region of interest" description="Disordered" evidence="1">
    <location>
        <begin position="26"/>
        <end position="49"/>
    </location>
</feature>
<gene>
    <name evidence="2" type="ORF">GVO57_06950</name>
</gene>
<dbReference type="EMBL" id="CP047895">
    <property type="protein sequence ID" value="QHL90614.1"/>
    <property type="molecule type" value="Genomic_DNA"/>
</dbReference>